<dbReference type="GO" id="GO:0035091">
    <property type="term" value="F:phosphatidylinositol binding"/>
    <property type="evidence" value="ECO:0007669"/>
    <property type="project" value="InterPro"/>
</dbReference>
<evidence type="ECO:0000313" key="3">
    <source>
        <dbReference type="EMBL" id="KDO22926.1"/>
    </source>
</evidence>
<proteinExistence type="predicted"/>
<dbReference type="VEuPathDB" id="FungiDB:SPRG_11770"/>
<dbReference type="STRING" id="695850.A0A067C8Q1"/>
<dbReference type="Gene3D" id="3.30.1520.10">
    <property type="entry name" value="Phox-like domain"/>
    <property type="match status" value="1"/>
</dbReference>
<feature type="region of interest" description="Disordered" evidence="1">
    <location>
        <begin position="217"/>
        <end position="259"/>
    </location>
</feature>
<dbReference type="EMBL" id="KK583260">
    <property type="protein sequence ID" value="KDO22926.1"/>
    <property type="molecule type" value="Genomic_DNA"/>
</dbReference>
<dbReference type="RefSeq" id="XP_012206363.1">
    <property type="nucleotide sequence ID" value="XM_012350973.1"/>
</dbReference>
<dbReference type="AlphaFoldDB" id="A0A067C8Q1"/>
<sequence>MATHAQYAMSDDGMSGIGGGGRYTAANAKKRLVRKIQQDSLKQLALSTSAVLVRAPTNPYYSYHMTITSEYYKQKWIVCHRYSEFHRLRKRILDQLEIHMKMSCAYCKALHGQIAKFDFPGRSSIFKKVEVAAQVTARTSGLEDFVVALAQYLSAEGITVHCKNILAIQVMTKDFLQFPLAHEEQHIRAIKSLTYVDPRDVRVDTDSCPICLNDWGSSTATSSCSRSAATSSTSTASTSGTPHASTAPCAARSPAHEPT</sequence>
<dbReference type="PROSITE" id="PS50195">
    <property type="entry name" value="PX"/>
    <property type="match status" value="1"/>
</dbReference>
<feature type="domain" description="PX" evidence="2">
    <location>
        <begin position="41"/>
        <end position="182"/>
    </location>
</feature>
<keyword evidence="4" id="KW-1185">Reference proteome</keyword>
<dbReference type="GeneID" id="24133788"/>
<accession>A0A067C8Q1</accession>
<protein>
    <recommendedName>
        <fullName evidence="2">PX domain-containing protein</fullName>
    </recommendedName>
</protein>
<dbReference type="Proteomes" id="UP000030745">
    <property type="component" value="Unassembled WGS sequence"/>
</dbReference>
<evidence type="ECO:0000313" key="4">
    <source>
        <dbReference type="Proteomes" id="UP000030745"/>
    </source>
</evidence>
<dbReference type="InterPro" id="IPR001683">
    <property type="entry name" value="PX_dom"/>
</dbReference>
<dbReference type="KEGG" id="spar:SPRG_11770"/>
<dbReference type="InterPro" id="IPR036871">
    <property type="entry name" value="PX_dom_sf"/>
</dbReference>
<evidence type="ECO:0000256" key="1">
    <source>
        <dbReference type="SAM" id="MobiDB-lite"/>
    </source>
</evidence>
<name>A0A067C8Q1_SAPPC</name>
<reference evidence="3 4" key="1">
    <citation type="journal article" date="2013" name="PLoS Genet.">
        <title>Distinctive expansion of potential virulence genes in the genome of the oomycete fish pathogen Saprolegnia parasitica.</title>
        <authorList>
            <person name="Jiang R.H."/>
            <person name="de Bruijn I."/>
            <person name="Haas B.J."/>
            <person name="Belmonte R."/>
            <person name="Lobach L."/>
            <person name="Christie J."/>
            <person name="van den Ackerveken G."/>
            <person name="Bottin A."/>
            <person name="Bulone V."/>
            <person name="Diaz-Moreno S.M."/>
            <person name="Dumas B."/>
            <person name="Fan L."/>
            <person name="Gaulin E."/>
            <person name="Govers F."/>
            <person name="Grenville-Briggs L.J."/>
            <person name="Horner N.R."/>
            <person name="Levin J.Z."/>
            <person name="Mammella M."/>
            <person name="Meijer H.J."/>
            <person name="Morris P."/>
            <person name="Nusbaum C."/>
            <person name="Oome S."/>
            <person name="Phillips A.J."/>
            <person name="van Rooyen D."/>
            <person name="Rzeszutek E."/>
            <person name="Saraiva M."/>
            <person name="Secombes C.J."/>
            <person name="Seidl M.F."/>
            <person name="Snel B."/>
            <person name="Stassen J.H."/>
            <person name="Sykes S."/>
            <person name="Tripathy S."/>
            <person name="van den Berg H."/>
            <person name="Vega-Arreguin J.C."/>
            <person name="Wawra S."/>
            <person name="Young S.K."/>
            <person name="Zeng Q."/>
            <person name="Dieguez-Uribeondo J."/>
            <person name="Russ C."/>
            <person name="Tyler B.M."/>
            <person name="van West P."/>
        </authorList>
    </citation>
    <scope>NUCLEOTIDE SEQUENCE [LARGE SCALE GENOMIC DNA]</scope>
    <source>
        <strain evidence="3 4">CBS 223.65</strain>
    </source>
</reference>
<dbReference type="SUPFAM" id="SSF64268">
    <property type="entry name" value="PX domain"/>
    <property type="match status" value="1"/>
</dbReference>
<dbReference type="OrthoDB" id="8062037at2759"/>
<feature type="compositionally biased region" description="Low complexity" evidence="1">
    <location>
        <begin position="217"/>
        <end position="247"/>
    </location>
</feature>
<gene>
    <name evidence="3" type="ORF">SPRG_11770</name>
</gene>
<evidence type="ECO:0000259" key="2">
    <source>
        <dbReference type="PROSITE" id="PS50195"/>
    </source>
</evidence>
<dbReference type="OMA" id="HEHCINE"/>
<organism evidence="3 4">
    <name type="scientific">Saprolegnia parasitica (strain CBS 223.65)</name>
    <dbReference type="NCBI Taxonomy" id="695850"/>
    <lineage>
        <taxon>Eukaryota</taxon>
        <taxon>Sar</taxon>
        <taxon>Stramenopiles</taxon>
        <taxon>Oomycota</taxon>
        <taxon>Saprolegniomycetes</taxon>
        <taxon>Saprolegniales</taxon>
        <taxon>Saprolegniaceae</taxon>
        <taxon>Saprolegnia</taxon>
    </lineage>
</organism>